<protein>
    <submittedName>
        <fullName evidence="1">Uncharacterized protein</fullName>
    </submittedName>
</protein>
<reference evidence="1" key="1">
    <citation type="submission" date="2018-05" db="EMBL/GenBank/DDBJ databases">
        <authorList>
            <person name="Lanie J.A."/>
            <person name="Ng W.-L."/>
            <person name="Kazmierczak K.M."/>
            <person name="Andrzejewski T.M."/>
            <person name="Davidsen T.M."/>
            <person name="Wayne K.J."/>
            <person name="Tettelin H."/>
            <person name="Glass J.I."/>
            <person name="Rusch D."/>
            <person name="Podicherti R."/>
            <person name="Tsui H.-C.T."/>
            <person name="Winkler M.E."/>
        </authorList>
    </citation>
    <scope>NUCLEOTIDE SEQUENCE</scope>
</reference>
<gene>
    <name evidence="1" type="ORF">METZ01_LOCUS227250</name>
</gene>
<dbReference type="EMBL" id="UINC01055476">
    <property type="protein sequence ID" value="SVB74396.1"/>
    <property type="molecule type" value="Genomic_DNA"/>
</dbReference>
<evidence type="ECO:0000313" key="1">
    <source>
        <dbReference type="EMBL" id="SVB74396.1"/>
    </source>
</evidence>
<dbReference type="AlphaFoldDB" id="A0A382GGR1"/>
<proteinExistence type="predicted"/>
<sequence length="102" mass="11166">MADFSISGNMKIKTLKDNFKDQFGSTIRVYNGVKFASDSDTVGKIAKKSVKRGEDVSANGRTLVGNFEKQMNKIYGIKIQVATRNDSELVANDVSLTQSGKL</sequence>
<name>A0A382GGR1_9ZZZZ</name>
<accession>A0A382GGR1</accession>
<organism evidence="1">
    <name type="scientific">marine metagenome</name>
    <dbReference type="NCBI Taxonomy" id="408172"/>
    <lineage>
        <taxon>unclassified sequences</taxon>
        <taxon>metagenomes</taxon>
        <taxon>ecological metagenomes</taxon>
    </lineage>
</organism>